<gene>
    <name evidence="1" type="ORF">SDC9_167110</name>
</gene>
<organism evidence="1">
    <name type="scientific">bioreactor metagenome</name>
    <dbReference type="NCBI Taxonomy" id="1076179"/>
    <lineage>
        <taxon>unclassified sequences</taxon>
        <taxon>metagenomes</taxon>
        <taxon>ecological metagenomes</taxon>
    </lineage>
</organism>
<proteinExistence type="predicted"/>
<dbReference type="EMBL" id="VSSQ01067345">
    <property type="protein sequence ID" value="MPN19738.1"/>
    <property type="molecule type" value="Genomic_DNA"/>
</dbReference>
<comment type="caution">
    <text evidence="1">The sequence shown here is derived from an EMBL/GenBank/DDBJ whole genome shotgun (WGS) entry which is preliminary data.</text>
</comment>
<sequence>MGAQALVSSVEDISLYTHGLVDAIDVKLIGQTDPALQWALREFADLKSDSVIGSDDTTSVLISDSDLSPSLNSIYRGQSIQWKSQIDFSQMDGFDWIKWFDMRDVPETNQNLLLWARNDLFKGSSQN</sequence>
<dbReference type="AlphaFoldDB" id="A0A645FYW5"/>
<accession>A0A645FYW5</accession>
<protein>
    <submittedName>
        <fullName evidence="1">Uncharacterized protein</fullName>
    </submittedName>
</protein>
<name>A0A645FYW5_9ZZZZ</name>
<reference evidence="1" key="1">
    <citation type="submission" date="2019-08" db="EMBL/GenBank/DDBJ databases">
        <authorList>
            <person name="Kucharzyk K."/>
            <person name="Murdoch R.W."/>
            <person name="Higgins S."/>
            <person name="Loffler F."/>
        </authorList>
    </citation>
    <scope>NUCLEOTIDE SEQUENCE</scope>
</reference>
<evidence type="ECO:0000313" key="1">
    <source>
        <dbReference type="EMBL" id="MPN19738.1"/>
    </source>
</evidence>